<feature type="domain" description="HipA-like C-terminal" evidence="4">
    <location>
        <begin position="146"/>
        <end position="370"/>
    </location>
</feature>
<evidence type="ECO:0000256" key="3">
    <source>
        <dbReference type="ARBA" id="ARBA00022777"/>
    </source>
</evidence>
<dbReference type="PANTHER" id="PTHR37419:SF1">
    <property type="entry name" value="SERINE_THREONINE-PROTEIN KINASE TOXIN HIPA"/>
    <property type="match status" value="1"/>
</dbReference>
<organism evidence="6 7">
    <name type="scientific">Dyella nitratireducens</name>
    <dbReference type="NCBI Taxonomy" id="1849580"/>
    <lineage>
        <taxon>Bacteria</taxon>
        <taxon>Pseudomonadati</taxon>
        <taxon>Pseudomonadota</taxon>
        <taxon>Gammaproteobacteria</taxon>
        <taxon>Lysobacterales</taxon>
        <taxon>Rhodanobacteraceae</taxon>
        <taxon>Dyella</taxon>
    </lineage>
</organism>
<dbReference type="PANTHER" id="PTHR37419">
    <property type="entry name" value="SERINE/THREONINE-PROTEIN KINASE TOXIN HIPA"/>
    <property type="match status" value="1"/>
</dbReference>
<evidence type="ECO:0000313" key="6">
    <source>
        <dbReference type="EMBL" id="GGA27704.1"/>
    </source>
</evidence>
<comment type="similarity">
    <text evidence="1">Belongs to the HipA Ser/Thr kinase family.</text>
</comment>
<dbReference type="NCBIfam" id="TIGR03071">
    <property type="entry name" value="couple_hipA"/>
    <property type="match status" value="1"/>
</dbReference>
<dbReference type="RefSeq" id="WP_188793660.1">
    <property type="nucleotide sequence ID" value="NZ_BMJA01000001.1"/>
</dbReference>
<evidence type="ECO:0000256" key="1">
    <source>
        <dbReference type="ARBA" id="ARBA00010164"/>
    </source>
</evidence>
<sequence length="411" mass="45508">MKTKAVEHLRVSTPQGDSGILSREATAYFFQYHPSIHPAAEVSLTMPHRIEQYRDEQLFPLFEMNMPEGYVLEELRNRFAKAGRFDPMLLLALTGHEAAIGRVMVDTPEVSPDDSDKGVSLAQILAWDGAENLFAELSRRYLKRSGVSGIQPKLLVPEDNRDEVYGKGALTTRELIVKSAGDRYPGLAVNEFICMSIAKAAGIPVPEFHLSENRQLFVMRRFDRTPEGKALGFEDMAVLTGRSTADKYKGSYTQIANALQMFCAAEYRSQALTQLFDQVALSCIVGNGDAHLKNFGVLYTDPVVGDVRMAPAYDIVNTTCYIPEDGLALSLKGTRNLFVARVELMAFAHDCEVTDARERIGGIMEACTATLAAHAVLLEDFPELESAIRRGLAQFQSTYSSTTRTHSFKST</sequence>
<gene>
    <name evidence="6" type="ORF">GCM10010981_15570</name>
</gene>
<feature type="domain" description="HipA N-terminal subdomain 1" evidence="5">
    <location>
        <begin position="9"/>
        <end position="103"/>
    </location>
</feature>
<keyword evidence="3" id="KW-0418">Kinase</keyword>
<dbReference type="InterPro" id="IPR012893">
    <property type="entry name" value="HipA-like_C"/>
</dbReference>
<keyword evidence="2" id="KW-0808">Transferase</keyword>
<evidence type="ECO:0000313" key="7">
    <source>
        <dbReference type="Proteomes" id="UP000620046"/>
    </source>
</evidence>
<dbReference type="Pfam" id="PF13657">
    <property type="entry name" value="Couple_hipA"/>
    <property type="match status" value="1"/>
</dbReference>
<evidence type="ECO:0000259" key="5">
    <source>
        <dbReference type="Pfam" id="PF13657"/>
    </source>
</evidence>
<dbReference type="Gene3D" id="1.10.1070.20">
    <property type="match status" value="1"/>
</dbReference>
<keyword evidence="7" id="KW-1185">Reference proteome</keyword>
<protein>
    <submittedName>
        <fullName evidence="6">HipA family protein</fullName>
    </submittedName>
</protein>
<dbReference type="Proteomes" id="UP000620046">
    <property type="component" value="Unassembled WGS sequence"/>
</dbReference>
<dbReference type="InterPro" id="IPR052028">
    <property type="entry name" value="HipA_Ser/Thr_kinase"/>
</dbReference>
<dbReference type="Pfam" id="PF07804">
    <property type="entry name" value="HipA_C"/>
    <property type="match status" value="1"/>
</dbReference>
<evidence type="ECO:0000259" key="4">
    <source>
        <dbReference type="Pfam" id="PF07804"/>
    </source>
</evidence>
<reference evidence="7" key="1">
    <citation type="journal article" date="2019" name="Int. J. Syst. Evol. Microbiol.">
        <title>The Global Catalogue of Microorganisms (GCM) 10K type strain sequencing project: providing services to taxonomists for standard genome sequencing and annotation.</title>
        <authorList>
            <consortium name="The Broad Institute Genomics Platform"/>
            <consortium name="The Broad Institute Genome Sequencing Center for Infectious Disease"/>
            <person name="Wu L."/>
            <person name="Ma J."/>
        </authorList>
    </citation>
    <scope>NUCLEOTIDE SEQUENCE [LARGE SCALE GENOMIC DNA]</scope>
    <source>
        <strain evidence="7">CGMCC 1.15439</strain>
    </source>
</reference>
<comment type="caution">
    <text evidence="6">The sequence shown here is derived from an EMBL/GenBank/DDBJ whole genome shotgun (WGS) entry which is preliminary data.</text>
</comment>
<accession>A0ABQ1FR97</accession>
<evidence type="ECO:0000256" key="2">
    <source>
        <dbReference type="ARBA" id="ARBA00022679"/>
    </source>
</evidence>
<dbReference type="EMBL" id="BMJA01000001">
    <property type="protein sequence ID" value="GGA27704.1"/>
    <property type="molecule type" value="Genomic_DNA"/>
</dbReference>
<name>A0ABQ1FR97_9GAMM</name>
<proteinExistence type="inferred from homology"/>
<dbReference type="InterPro" id="IPR017508">
    <property type="entry name" value="HipA_N1"/>
</dbReference>